<dbReference type="GO" id="GO:0016853">
    <property type="term" value="F:isomerase activity"/>
    <property type="evidence" value="ECO:0007669"/>
    <property type="project" value="UniProtKB-KW"/>
</dbReference>
<gene>
    <name evidence="3" type="ORF">GZ085_04190</name>
</gene>
<dbReference type="AlphaFoldDB" id="A0A7C9P2S6"/>
<evidence type="ECO:0000313" key="3">
    <source>
        <dbReference type="EMBL" id="NDP47586.1"/>
    </source>
</evidence>
<feature type="region of interest" description="Disordered" evidence="1">
    <location>
        <begin position="127"/>
        <end position="152"/>
    </location>
</feature>
<evidence type="ECO:0000256" key="1">
    <source>
        <dbReference type="SAM" id="MobiDB-lite"/>
    </source>
</evidence>
<evidence type="ECO:0000259" key="2">
    <source>
        <dbReference type="Pfam" id="PF13474"/>
    </source>
</evidence>
<dbReference type="Gene3D" id="3.10.450.50">
    <property type="match status" value="1"/>
</dbReference>
<dbReference type="InterPro" id="IPR032710">
    <property type="entry name" value="NTF2-like_dom_sf"/>
</dbReference>
<comment type="caution">
    <text evidence="3">The sequence shown here is derived from an EMBL/GenBank/DDBJ whole genome shotgun (WGS) entry which is preliminary data.</text>
</comment>
<dbReference type="EMBL" id="JAAFGW010000041">
    <property type="protein sequence ID" value="NDP47586.1"/>
    <property type="molecule type" value="Genomic_DNA"/>
</dbReference>
<evidence type="ECO:0000313" key="4">
    <source>
        <dbReference type="Proteomes" id="UP000483432"/>
    </source>
</evidence>
<organism evidence="3 4">
    <name type="scientific">Sulfuriferula multivorans</name>
    <dbReference type="NCBI Taxonomy" id="1559896"/>
    <lineage>
        <taxon>Bacteria</taxon>
        <taxon>Pseudomonadati</taxon>
        <taxon>Pseudomonadota</taxon>
        <taxon>Betaproteobacteria</taxon>
        <taxon>Nitrosomonadales</taxon>
        <taxon>Sulfuricellaceae</taxon>
        <taxon>Sulfuriferula</taxon>
    </lineage>
</organism>
<dbReference type="Pfam" id="PF13474">
    <property type="entry name" value="SnoaL_3"/>
    <property type="match status" value="1"/>
</dbReference>
<reference evidence="3 4" key="1">
    <citation type="submission" date="2019-09" db="EMBL/GenBank/DDBJ databases">
        <title>H2 Metabolism Revealed by Metagenomic Analysis in Subglacial Sediment of East Antarctica.</title>
        <authorList>
            <person name="Yang Z."/>
            <person name="Zhang Y."/>
            <person name="Lv Y."/>
            <person name="Yan W."/>
            <person name="Xiao X."/>
            <person name="Sun B."/>
            <person name="Ma H."/>
        </authorList>
    </citation>
    <scope>NUCLEOTIDE SEQUENCE [LARGE SCALE GENOMIC DNA]</scope>
    <source>
        <strain evidence="3">Bin2_2</strain>
    </source>
</reference>
<feature type="domain" description="SnoaL-like" evidence="2">
    <location>
        <begin position="25"/>
        <end position="129"/>
    </location>
</feature>
<dbReference type="InterPro" id="IPR037401">
    <property type="entry name" value="SnoaL-like"/>
</dbReference>
<sequence length="152" mass="16875">MSAPWAETASLSKSSYTVQFTDSQDNVLTNHLPDVVIYDVLPPMKYESAESYRRSWGEWQPDAQGEVQFELQDLSVTAGAEVAFAHCFVKCGGTLPDGKTFEDLVRATFCFRKASGSWKVAHQHISKPFQSDGPDRENAVAYPVPSSDRHSV</sequence>
<keyword evidence="3" id="KW-0413">Isomerase</keyword>
<proteinExistence type="predicted"/>
<dbReference type="SUPFAM" id="SSF54427">
    <property type="entry name" value="NTF2-like"/>
    <property type="match status" value="1"/>
</dbReference>
<name>A0A7C9P2S6_9PROT</name>
<accession>A0A7C9P2S6</accession>
<protein>
    <submittedName>
        <fullName evidence="3">Ketosteroid isomerase</fullName>
    </submittedName>
</protein>
<dbReference type="Proteomes" id="UP000483432">
    <property type="component" value="Unassembled WGS sequence"/>
</dbReference>